<dbReference type="InterPro" id="IPR003265">
    <property type="entry name" value="HhH-GPD_domain"/>
</dbReference>
<evidence type="ECO:0000313" key="13">
    <source>
        <dbReference type="Proteomes" id="UP001217089"/>
    </source>
</evidence>
<keyword evidence="4" id="KW-0378">Hydrolase</keyword>
<comment type="similarity">
    <text evidence="1">Belongs to the type-1 OGG1 family.</text>
</comment>
<dbReference type="PANTHER" id="PTHR10242:SF2">
    <property type="entry name" value="N-GLYCOSYLASE_DNA LYASE"/>
    <property type="match status" value="1"/>
</dbReference>
<dbReference type="PANTHER" id="PTHR10242">
    <property type="entry name" value="8-OXOGUANINE DNA GLYCOSYLASE"/>
    <property type="match status" value="1"/>
</dbReference>
<dbReference type="InterPro" id="IPR023170">
    <property type="entry name" value="HhH_base_excis_C"/>
</dbReference>
<comment type="caution">
    <text evidence="12">The sequence shown here is derived from an EMBL/GenBank/DDBJ whole genome shotgun (WGS) entry which is preliminary data.</text>
</comment>
<dbReference type="CDD" id="cd00056">
    <property type="entry name" value="ENDO3c"/>
    <property type="match status" value="1"/>
</dbReference>
<dbReference type="Gene3D" id="1.10.340.30">
    <property type="entry name" value="Hypothetical protein, domain 2"/>
    <property type="match status" value="1"/>
</dbReference>
<evidence type="ECO:0000256" key="10">
    <source>
        <dbReference type="SAM" id="MobiDB-lite"/>
    </source>
</evidence>
<evidence type="ECO:0000313" key="12">
    <source>
        <dbReference type="EMBL" id="KAJ8300945.1"/>
    </source>
</evidence>
<protein>
    <recommendedName>
        <fullName evidence="2">DNA-(apurinic or apyrimidinic site) lyase</fullName>
        <ecNumber evidence="2">4.2.99.18</ecNumber>
    </recommendedName>
</protein>
<dbReference type="SUPFAM" id="SSF55945">
    <property type="entry name" value="TATA-box binding protein-like"/>
    <property type="match status" value="1"/>
</dbReference>
<feature type="domain" description="HhH-GPD" evidence="11">
    <location>
        <begin position="179"/>
        <end position="342"/>
    </location>
</feature>
<proteinExistence type="inferred from homology"/>
<dbReference type="InterPro" id="IPR012904">
    <property type="entry name" value="OGG_N"/>
</dbReference>
<sequence length="462" mass="54026">MTGVWRGVIDGSVWTLWQSDSVLYYDVITKTEQSDTKIKTELDSATLFKDKTMNKKSIKGEILKNKACYKAKTASLSEICSFHKAEMLETEGMSHYPTDRKKIKTEPKGDNPVVQCISEPKKEKIIEKLRDYFRLDVNLSDLYEKWSSVDDNFKKVSQNFEGIRILRQDPVENLFSFICSSNNHISRISSMVEKLCENYGDFICEIDDQAYYSFPSVSSLAQEGVEENLRTLGFGYRAKYIYQSAKYIKENCTESWLYDLRHKPYKETKTELMKLCGVADCVCLMSMDKLEVVPVDTHVWQIAARDYIPHIKQTQTVSSLELWGDKAGWAHQVLFMADLKQFKGKTDNRQMKTQKKTPSQQKGKQQKERNENKNTQYWEIRVSMLNHLWRTVSDFSVSQYSKCFEIDDIVPKFMIIQNVLLYTNVMDIQGFSFRWLFYEKIHTKIREKYLLNYILLSAQGPM</sequence>
<dbReference type="Pfam" id="PF07934">
    <property type="entry name" value="OGG_N"/>
    <property type="match status" value="1"/>
</dbReference>
<evidence type="ECO:0000256" key="6">
    <source>
        <dbReference type="ARBA" id="ARBA00023239"/>
    </source>
</evidence>
<comment type="catalytic activity">
    <reaction evidence="9">
        <text>2'-deoxyribonucleotide-(2'-deoxyribose 5'-phosphate)-2'-deoxyribonucleotide-DNA = a 3'-end 2'-deoxyribonucleotide-(2,3-dehydro-2,3-deoxyribose 5'-phosphate)-DNA + a 5'-end 5'-phospho-2'-deoxyribonucleoside-DNA + H(+)</text>
        <dbReference type="Rhea" id="RHEA:66592"/>
        <dbReference type="Rhea" id="RHEA-COMP:13180"/>
        <dbReference type="Rhea" id="RHEA-COMP:16897"/>
        <dbReference type="Rhea" id="RHEA-COMP:17067"/>
        <dbReference type="ChEBI" id="CHEBI:15378"/>
        <dbReference type="ChEBI" id="CHEBI:136412"/>
        <dbReference type="ChEBI" id="CHEBI:157695"/>
        <dbReference type="ChEBI" id="CHEBI:167181"/>
        <dbReference type="EC" id="4.2.99.18"/>
    </reaction>
</comment>
<evidence type="ECO:0000259" key="11">
    <source>
        <dbReference type="SMART" id="SM00478"/>
    </source>
</evidence>
<organism evidence="12 13">
    <name type="scientific">Tegillarca granosa</name>
    <name type="common">Malaysian cockle</name>
    <name type="synonym">Anadara granosa</name>
    <dbReference type="NCBI Taxonomy" id="220873"/>
    <lineage>
        <taxon>Eukaryota</taxon>
        <taxon>Metazoa</taxon>
        <taxon>Spiralia</taxon>
        <taxon>Lophotrochozoa</taxon>
        <taxon>Mollusca</taxon>
        <taxon>Bivalvia</taxon>
        <taxon>Autobranchia</taxon>
        <taxon>Pteriomorphia</taxon>
        <taxon>Arcoida</taxon>
        <taxon>Arcoidea</taxon>
        <taxon>Arcidae</taxon>
        <taxon>Tegillarca</taxon>
    </lineage>
</organism>
<dbReference type="SUPFAM" id="SSF48150">
    <property type="entry name" value="DNA-glycosylase"/>
    <property type="match status" value="1"/>
</dbReference>
<dbReference type="EC" id="4.2.99.18" evidence="2"/>
<dbReference type="SMART" id="SM00478">
    <property type="entry name" value="ENDO3c"/>
    <property type="match status" value="1"/>
</dbReference>
<evidence type="ECO:0000256" key="5">
    <source>
        <dbReference type="ARBA" id="ARBA00023204"/>
    </source>
</evidence>
<dbReference type="Gene3D" id="3.30.310.40">
    <property type="match status" value="1"/>
</dbReference>
<feature type="region of interest" description="Disordered" evidence="10">
    <location>
        <begin position="346"/>
        <end position="371"/>
    </location>
</feature>
<dbReference type="EMBL" id="JARBDR010000919">
    <property type="protein sequence ID" value="KAJ8300945.1"/>
    <property type="molecule type" value="Genomic_DNA"/>
</dbReference>
<gene>
    <name evidence="12" type="ORF">KUTeg_022464</name>
</gene>
<dbReference type="InterPro" id="IPR011257">
    <property type="entry name" value="DNA_glycosylase"/>
</dbReference>
<dbReference type="Pfam" id="PF00730">
    <property type="entry name" value="HhH-GPD"/>
    <property type="match status" value="1"/>
</dbReference>
<evidence type="ECO:0000256" key="3">
    <source>
        <dbReference type="ARBA" id="ARBA00022763"/>
    </source>
</evidence>
<name>A0ABQ9EBV9_TEGGR</name>
<keyword evidence="6" id="KW-0456">Lyase</keyword>
<evidence type="ECO:0000256" key="2">
    <source>
        <dbReference type="ARBA" id="ARBA00012720"/>
    </source>
</evidence>
<evidence type="ECO:0000256" key="4">
    <source>
        <dbReference type="ARBA" id="ARBA00022801"/>
    </source>
</evidence>
<dbReference type="Proteomes" id="UP001217089">
    <property type="component" value="Unassembled WGS sequence"/>
</dbReference>
<evidence type="ECO:0000256" key="1">
    <source>
        <dbReference type="ARBA" id="ARBA00010679"/>
    </source>
</evidence>
<dbReference type="InterPro" id="IPR052054">
    <property type="entry name" value="Oxidative_DNA_repair_enzyme"/>
</dbReference>
<dbReference type="Gene3D" id="1.10.1670.10">
    <property type="entry name" value="Helix-hairpin-Helix base-excision DNA repair enzymes (C-terminal)"/>
    <property type="match status" value="1"/>
</dbReference>
<evidence type="ECO:0000256" key="9">
    <source>
        <dbReference type="ARBA" id="ARBA00044632"/>
    </source>
</evidence>
<reference evidence="12 13" key="1">
    <citation type="submission" date="2022-12" db="EMBL/GenBank/DDBJ databases">
        <title>Chromosome-level genome of Tegillarca granosa.</title>
        <authorList>
            <person name="Kim J."/>
        </authorList>
    </citation>
    <scope>NUCLEOTIDE SEQUENCE [LARGE SCALE GENOMIC DNA]</scope>
    <source>
        <strain evidence="12">Teg-2019</strain>
        <tissue evidence="12">Adductor muscle</tissue>
    </source>
</reference>
<keyword evidence="3" id="KW-0227">DNA damage</keyword>
<evidence type="ECO:0000256" key="8">
    <source>
        <dbReference type="ARBA" id="ARBA00023295"/>
    </source>
</evidence>
<keyword evidence="13" id="KW-1185">Reference proteome</keyword>
<keyword evidence="8" id="KW-0326">Glycosidase</keyword>
<keyword evidence="5" id="KW-0234">DNA repair</keyword>
<evidence type="ECO:0000256" key="7">
    <source>
        <dbReference type="ARBA" id="ARBA00023268"/>
    </source>
</evidence>
<keyword evidence="7" id="KW-0511">Multifunctional enzyme</keyword>
<accession>A0ABQ9EBV9</accession>